<evidence type="ECO:0000313" key="3">
    <source>
        <dbReference type="Proteomes" id="UP000033038"/>
    </source>
</evidence>
<sequence length="662" mass="77406">MRNLFINKLEYSILCADNSNYGALIEFKKGLNIIYGPNSVGKSSIITGILYGLGAEKSLGIFKNKDNPFKPEFYDKIEGKKIIESHLLLEINNSDTTVTIKRNIKGKKDICTVKDCNLEQFHSVSDSKNYILGNGTMDEYGFQRFLFNFLKWEIVEVLGYDGDTKKLYFENLVPLFFIEQKAGWSQIQARQITRYNIRDVKKISFEYLFGLEKFDIHLLELQKKEISTTIKNLKAELDFIKNHILAQGNATVDDGKLIVDKIGFGRYEINNLISCLEDLLKEKEEKIRVIYDNKDAFDSSANSKRDKLRQIINSKTLILEKKRDLIREINSYKNYIAKIEINKKKNKQLEQIEKINFDLNITRCPVCESKLNFSDELHCKLCKSEINNSSTATENLLFLEDEKASFVKILETRELELEKTLQTLQNLNSDEEHLKNMLDFQMKTYLGQEIQNLRDLAREIDKIYSEILNYKSLLAKWNNLIPLQNKIDNNEDYKMQIEQKIKEYEKSVTDTEILETIKNFFILNSKDLHLFTANDSLTHEIQLYSSDNYTPSLEIYDISNISSSSDYIRIILSYYLALLQASIKLSYVDRIRYPNLLILDEPKQQNLDDNDIRAFVKIITKIPNIDEWQIILTTFNPNEKDLLAKYIKYEMINKKDFLLKKI</sequence>
<proteinExistence type="predicted"/>
<name>A0A0E3QKU9_METBA</name>
<accession>A0A0E3QKU9</accession>
<gene>
    <name evidence="2" type="ORF">MSBRW_1190</name>
</gene>
<evidence type="ECO:0000256" key="1">
    <source>
        <dbReference type="SAM" id="Coils"/>
    </source>
</evidence>
<evidence type="ECO:0000313" key="2">
    <source>
        <dbReference type="EMBL" id="AKB50443.1"/>
    </source>
</evidence>
<dbReference type="RefSeq" id="WP_011308453.1">
    <property type="nucleotide sequence ID" value="NZ_CP009526.1"/>
</dbReference>
<dbReference type="Gene3D" id="3.40.50.300">
    <property type="entry name" value="P-loop containing nucleotide triphosphate hydrolases"/>
    <property type="match status" value="2"/>
</dbReference>
<dbReference type="KEGG" id="mbw:MSBRW_1190"/>
<dbReference type="HOGENOM" id="CLU_026279_0_0_2"/>
<dbReference type="AlphaFoldDB" id="A0A0E3QKU9"/>
<dbReference type="Proteomes" id="UP000033038">
    <property type="component" value="Chromosome"/>
</dbReference>
<reference evidence="2 3" key="1">
    <citation type="submission" date="2014-07" db="EMBL/GenBank/DDBJ databases">
        <title>Methanogenic archaea and the global carbon cycle.</title>
        <authorList>
            <person name="Henriksen J.R."/>
            <person name="Luke J."/>
            <person name="Reinhart S."/>
            <person name="Benedict M.N."/>
            <person name="Youngblut N.D."/>
            <person name="Metcalf M.E."/>
            <person name="Whitaker R.J."/>
            <person name="Metcalf W.W."/>
        </authorList>
    </citation>
    <scope>NUCLEOTIDE SEQUENCE [LARGE SCALE GENOMIC DNA]</scope>
    <source>
        <strain evidence="2 3">Wiesmoor</strain>
    </source>
</reference>
<feature type="coiled-coil region" evidence="1">
    <location>
        <begin position="483"/>
        <end position="514"/>
    </location>
</feature>
<dbReference type="SUPFAM" id="SSF52540">
    <property type="entry name" value="P-loop containing nucleoside triphosphate hydrolases"/>
    <property type="match status" value="1"/>
</dbReference>
<dbReference type="EMBL" id="CP009526">
    <property type="protein sequence ID" value="AKB50443.1"/>
    <property type="molecule type" value="Genomic_DNA"/>
</dbReference>
<dbReference type="GeneID" id="24822656"/>
<dbReference type="InterPro" id="IPR027417">
    <property type="entry name" value="P-loop_NTPase"/>
</dbReference>
<keyword evidence="1" id="KW-0175">Coiled coil</keyword>
<feature type="coiled-coil region" evidence="1">
    <location>
        <begin position="407"/>
        <end position="437"/>
    </location>
</feature>
<protein>
    <submittedName>
        <fullName evidence="2">Chromosome partition protein smc</fullName>
    </submittedName>
</protein>
<dbReference type="PATRIC" id="fig|1434109.4.peg.1485"/>
<organism evidence="2 3">
    <name type="scientific">Methanosarcina barkeri str. Wiesmoor</name>
    <dbReference type="NCBI Taxonomy" id="1434109"/>
    <lineage>
        <taxon>Archaea</taxon>
        <taxon>Methanobacteriati</taxon>
        <taxon>Methanobacteriota</taxon>
        <taxon>Stenosarchaea group</taxon>
        <taxon>Methanomicrobia</taxon>
        <taxon>Methanosarcinales</taxon>
        <taxon>Methanosarcinaceae</taxon>
        <taxon>Methanosarcina</taxon>
    </lineage>
</organism>
<feature type="coiled-coil region" evidence="1">
    <location>
        <begin position="216"/>
        <end position="243"/>
    </location>
</feature>